<dbReference type="InterPro" id="IPR009215">
    <property type="entry name" value="TIM-br_IGPS-like"/>
</dbReference>
<dbReference type="Proteomes" id="UP000214975">
    <property type="component" value="Chromosome"/>
</dbReference>
<evidence type="ECO:0000256" key="1">
    <source>
        <dbReference type="ARBA" id="ARBA00022741"/>
    </source>
</evidence>
<name>A0A223HY27_THETR</name>
<dbReference type="Gene3D" id="1.10.10.60">
    <property type="entry name" value="Homeodomain-like"/>
    <property type="match status" value="1"/>
</dbReference>
<evidence type="ECO:0000313" key="6">
    <source>
        <dbReference type="EMBL" id="AST57389.1"/>
    </source>
</evidence>
<proteinExistence type="predicted"/>
<dbReference type="InterPro" id="IPR027417">
    <property type="entry name" value="P-loop_NTPase"/>
</dbReference>
<dbReference type="InterPro" id="IPR058031">
    <property type="entry name" value="AAA_lid_NorR"/>
</dbReference>
<dbReference type="SUPFAM" id="SSF51621">
    <property type="entry name" value="Phosphoenolpyruvate/pyruvate domain"/>
    <property type="match status" value="1"/>
</dbReference>
<dbReference type="Pfam" id="PF00158">
    <property type="entry name" value="Sigma54_activat"/>
    <property type="match status" value="1"/>
</dbReference>
<dbReference type="GO" id="GO:0043565">
    <property type="term" value="F:sequence-specific DNA binding"/>
    <property type="evidence" value="ECO:0007669"/>
    <property type="project" value="InterPro"/>
</dbReference>
<dbReference type="Pfam" id="PF02954">
    <property type="entry name" value="HTH_8"/>
    <property type="match status" value="1"/>
</dbReference>
<organism evidence="6 7">
    <name type="scientific">Thermoanaerobacterium thermosaccharolyticum</name>
    <name type="common">Clostridium thermosaccharolyticum</name>
    <dbReference type="NCBI Taxonomy" id="1517"/>
    <lineage>
        <taxon>Bacteria</taxon>
        <taxon>Bacillati</taxon>
        <taxon>Bacillota</taxon>
        <taxon>Clostridia</taxon>
        <taxon>Thermoanaerobacterales</taxon>
        <taxon>Thermoanaerobacteraceae</taxon>
        <taxon>Thermoanaerobacterium</taxon>
    </lineage>
</organism>
<dbReference type="CDD" id="cd00009">
    <property type="entry name" value="AAA"/>
    <property type="match status" value="1"/>
</dbReference>
<dbReference type="InterPro" id="IPR003593">
    <property type="entry name" value="AAA+_ATPase"/>
</dbReference>
<evidence type="ECO:0000256" key="3">
    <source>
        <dbReference type="ARBA" id="ARBA00023015"/>
    </source>
</evidence>
<dbReference type="SMART" id="SM00382">
    <property type="entry name" value="AAA"/>
    <property type="match status" value="1"/>
</dbReference>
<reference evidence="6 7" key="1">
    <citation type="submission" date="2016-08" db="EMBL/GenBank/DDBJ databases">
        <title>A novel genetic cassette of butanologenic Thermoanaerobacterium thermosaccharolyticum that directly convert cellulose to butanol.</title>
        <authorList>
            <person name="Li T."/>
            <person name="He J."/>
        </authorList>
    </citation>
    <scope>NUCLEOTIDE SEQUENCE [LARGE SCALE GENOMIC DNA]</scope>
    <source>
        <strain evidence="6 7">TG57</strain>
    </source>
</reference>
<dbReference type="Pfam" id="PF25601">
    <property type="entry name" value="AAA_lid_14"/>
    <property type="match status" value="1"/>
</dbReference>
<dbReference type="GO" id="GO:0006355">
    <property type="term" value="P:regulation of DNA-templated transcription"/>
    <property type="evidence" value="ECO:0007669"/>
    <property type="project" value="InterPro"/>
</dbReference>
<dbReference type="PANTHER" id="PTHR32071">
    <property type="entry name" value="TRANSCRIPTIONAL REGULATORY PROTEIN"/>
    <property type="match status" value="1"/>
</dbReference>
<keyword evidence="1" id="KW-0547">Nucleotide-binding</keyword>
<evidence type="ECO:0000256" key="2">
    <source>
        <dbReference type="ARBA" id="ARBA00022840"/>
    </source>
</evidence>
<feature type="domain" description="Sigma-54 factor interaction" evidence="5">
    <location>
        <begin position="303"/>
        <end position="532"/>
    </location>
</feature>
<keyword evidence="2" id="KW-0067">ATP-binding</keyword>
<evidence type="ECO:0000313" key="7">
    <source>
        <dbReference type="Proteomes" id="UP000214975"/>
    </source>
</evidence>
<dbReference type="Gene3D" id="1.10.8.60">
    <property type="match status" value="1"/>
</dbReference>
<dbReference type="Gene3D" id="3.20.20.70">
    <property type="entry name" value="Aldolase class I"/>
    <property type="match status" value="1"/>
</dbReference>
<dbReference type="SUPFAM" id="SSF46689">
    <property type="entry name" value="Homeodomain-like"/>
    <property type="match status" value="1"/>
</dbReference>
<dbReference type="InterPro" id="IPR009057">
    <property type="entry name" value="Homeodomain-like_sf"/>
</dbReference>
<dbReference type="PROSITE" id="PS00688">
    <property type="entry name" value="SIGMA54_INTERACT_3"/>
    <property type="match status" value="1"/>
</dbReference>
<dbReference type="AlphaFoldDB" id="A0A223HY27"/>
<keyword evidence="3" id="KW-0805">Transcription regulation</keyword>
<dbReference type="InterPro" id="IPR013785">
    <property type="entry name" value="Aldolase_TIM"/>
</dbReference>
<dbReference type="FunFam" id="3.40.50.300:FF:000006">
    <property type="entry name" value="DNA-binding transcriptional regulator NtrC"/>
    <property type="match status" value="1"/>
</dbReference>
<dbReference type="InterPro" id="IPR015813">
    <property type="entry name" value="Pyrv/PenolPyrv_kinase-like_dom"/>
</dbReference>
<evidence type="ECO:0000259" key="5">
    <source>
        <dbReference type="PROSITE" id="PS50045"/>
    </source>
</evidence>
<dbReference type="PANTHER" id="PTHR32071:SF57">
    <property type="entry name" value="C4-DICARBOXYLATE TRANSPORT TRANSCRIPTIONAL REGULATORY PROTEIN DCTD"/>
    <property type="match status" value="1"/>
</dbReference>
<dbReference type="GO" id="GO:0005524">
    <property type="term" value="F:ATP binding"/>
    <property type="evidence" value="ECO:0007669"/>
    <property type="project" value="UniProtKB-KW"/>
</dbReference>
<dbReference type="SUPFAM" id="SSF52540">
    <property type="entry name" value="P-loop containing nucleoside triphosphate hydrolases"/>
    <property type="match status" value="1"/>
</dbReference>
<dbReference type="PROSITE" id="PS00675">
    <property type="entry name" value="SIGMA54_INTERACT_1"/>
    <property type="match status" value="1"/>
</dbReference>
<sequence length="616" mass="69468">MDITSTNFCTRRDEILKLLKENISNGKVIVGVAVGSGAAAKYAEEGGADFILILNAGIFRSAGIPSIASYMPFKSSNEMVMSIGETEIIPRIKKIPVIFGVCATDPLLNYDYFFNRIKKIGFTGVVNYPTACLIDGQYRQYLEETGLGFENEVKFMKMATKAGLVTIAYVHDTRDAEAMAKANVDILCINFGFTLGGKNGIKCGFTLEQAAEKAQQIFLTASRIKPDIIKLVYGGPITYPNDFQYIVETTEAQGYIGGSAIERIPVESSISETTSKFKSIYMLQKENIYLKQELAKKQGFDKIIGNSKAMQEVYDLIMKVAETDVNILITGETGTGKELVARAIHLHSSRRNGPFITVNCAALPLTLLESELFGYEKGAFTGAVQRKLGRFELAQSGTLFLDEIGEMELAIQAKLLRAIQEKEFERVGGVKTIHSDVRIISATNRDLQKAIEEKSFREDLYYRLNVVEIRVPPLRERKEDIPALVSYFVKNINDKFKFNIERISPDALQVLLEYNWPGNVRELKNVLEHAAVLSNKKIIEFEDLPPYLQKYSNTKIHNIFEIVEQKNSKSKIQDTENKEFYRELLEKNHWNITKAAQELNISRKTLYKKLKQFGFK</sequence>
<dbReference type="GO" id="GO:0003824">
    <property type="term" value="F:catalytic activity"/>
    <property type="evidence" value="ECO:0007669"/>
    <property type="project" value="InterPro"/>
</dbReference>
<dbReference type="PRINTS" id="PR01590">
    <property type="entry name" value="HTHFIS"/>
</dbReference>
<dbReference type="InterPro" id="IPR002078">
    <property type="entry name" value="Sigma_54_int"/>
</dbReference>
<protein>
    <submittedName>
        <fullName evidence="6">RNA polymerase subunit sigma-54</fullName>
    </submittedName>
</protein>
<evidence type="ECO:0000256" key="4">
    <source>
        <dbReference type="ARBA" id="ARBA00023163"/>
    </source>
</evidence>
<dbReference type="InterPro" id="IPR002197">
    <property type="entry name" value="HTH_Fis"/>
</dbReference>
<keyword evidence="4" id="KW-0804">Transcription</keyword>
<dbReference type="Gene3D" id="3.40.50.300">
    <property type="entry name" value="P-loop containing nucleotide triphosphate hydrolases"/>
    <property type="match status" value="1"/>
</dbReference>
<dbReference type="InterPro" id="IPR025662">
    <property type="entry name" value="Sigma_54_int_dom_ATP-bd_1"/>
</dbReference>
<gene>
    <name evidence="6" type="ORF">Thert_01317</name>
</gene>
<dbReference type="EMBL" id="CP016893">
    <property type="protein sequence ID" value="AST57389.1"/>
    <property type="molecule type" value="Genomic_DNA"/>
</dbReference>
<dbReference type="RefSeq" id="WP_094397212.1">
    <property type="nucleotide sequence ID" value="NZ_CP016893.1"/>
</dbReference>
<accession>A0A223HY27</accession>
<dbReference type="PROSITE" id="PS50045">
    <property type="entry name" value="SIGMA54_INTERACT_4"/>
    <property type="match status" value="1"/>
</dbReference>
<dbReference type="Pfam" id="PF09370">
    <property type="entry name" value="PEP_hydrolase"/>
    <property type="match status" value="1"/>
</dbReference>
<dbReference type="InterPro" id="IPR025944">
    <property type="entry name" value="Sigma_54_int_dom_CS"/>
</dbReference>